<keyword evidence="3 6" id="KW-0812">Transmembrane</keyword>
<name>A0ABW3GQT8_9FLAO</name>
<comment type="subcellular location">
    <subcellularLocation>
        <location evidence="1">Cell membrane</location>
        <topology evidence="1">Multi-pass membrane protein</topology>
    </subcellularLocation>
</comment>
<dbReference type="PANTHER" id="PTHR30485">
    <property type="entry name" value="NI/FE-HYDROGENASE 1 B-TYPE CYTOCHROME SUBUNIT"/>
    <property type="match status" value="1"/>
</dbReference>
<evidence type="ECO:0000256" key="3">
    <source>
        <dbReference type="ARBA" id="ARBA00022692"/>
    </source>
</evidence>
<evidence type="ECO:0000256" key="1">
    <source>
        <dbReference type="ARBA" id="ARBA00004651"/>
    </source>
</evidence>
<proteinExistence type="predicted"/>
<organism evidence="8 9">
    <name type="scientific">Psychroflexus salinarum</name>
    <dbReference type="NCBI Taxonomy" id="546024"/>
    <lineage>
        <taxon>Bacteria</taxon>
        <taxon>Pseudomonadati</taxon>
        <taxon>Bacteroidota</taxon>
        <taxon>Flavobacteriia</taxon>
        <taxon>Flavobacteriales</taxon>
        <taxon>Flavobacteriaceae</taxon>
        <taxon>Psychroflexus</taxon>
    </lineage>
</organism>
<keyword evidence="9" id="KW-1185">Reference proteome</keyword>
<gene>
    <name evidence="8" type="ORF">ACFQ0R_09745</name>
</gene>
<dbReference type="RefSeq" id="WP_379658183.1">
    <property type="nucleotide sequence ID" value="NZ_JBHTIV010000010.1"/>
</dbReference>
<dbReference type="Pfam" id="PF01292">
    <property type="entry name" value="Ni_hydr_CYTB"/>
    <property type="match status" value="1"/>
</dbReference>
<dbReference type="Proteomes" id="UP001597049">
    <property type="component" value="Unassembled WGS sequence"/>
</dbReference>
<dbReference type="SUPFAM" id="SSF81342">
    <property type="entry name" value="Transmembrane di-heme cytochromes"/>
    <property type="match status" value="1"/>
</dbReference>
<feature type="transmembrane region" description="Helical" evidence="6">
    <location>
        <begin position="154"/>
        <end position="173"/>
    </location>
</feature>
<evidence type="ECO:0000313" key="9">
    <source>
        <dbReference type="Proteomes" id="UP001597049"/>
    </source>
</evidence>
<evidence type="ECO:0000256" key="5">
    <source>
        <dbReference type="ARBA" id="ARBA00023136"/>
    </source>
</evidence>
<keyword evidence="4 6" id="KW-1133">Transmembrane helix</keyword>
<feature type="domain" description="Cytochrome b561 bacterial/Ni-hydrogenase" evidence="7">
    <location>
        <begin position="5"/>
        <end position="186"/>
    </location>
</feature>
<feature type="transmembrane region" description="Helical" evidence="6">
    <location>
        <begin position="116"/>
        <end position="134"/>
    </location>
</feature>
<accession>A0ABW3GQT8</accession>
<protein>
    <submittedName>
        <fullName evidence="8">Cytochrome b/b6 domain-containing protein</fullName>
    </submittedName>
</protein>
<keyword evidence="5 6" id="KW-0472">Membrane</keyword>
<sequence length="193" mass="22628">MKRTYSKIYRILHWAIAISFSFLLMTIFLRLTWMEKEHMADIIGSFLNENGQVLSQDQLIVLAKQIRKPMWEWHIYTGYVLVGLFSLRFLLPLFGKMKIQNPLERNLSAKEKFQKWTYIFFYIGVVTSLITGLLIEFGPKSWKEITEEIHELSIYYLVAYIIIHISGVLIAEFTNQKGILSRIVSGKSISNKK</sequence>
<dbReference type="EMBL" id="JBHTIV010000010">
    <property type="protein sequence ID" value="MFD0932875.1"/>
    <property type="molecule type" value="Genomic_DNA"/>
</dbReference>
<dbReference type="InterPro" id="IPR011577">
    <property type="entry name" value="Cyt_b561_bac/Ni-Hgenase"/>
</dbReference>
<evidence type="ECO:0000256" key="4">
    <source>
        <dbReference type="ARBA" id="ARBA00022989"/>
    </source>
</evidence>
<dbReference type="PANTHER" id="PTHR30485:SF0">
    <property type="entry name" value="NI_FE-HYDROGENASE 1 B-TYPE CYTOCHROME SUBUNIT-RELATED"/>
    <property type="match status" value="1"/>
</dbReference>
<reference evidence="9" key="1">
    <citation type="journal article" date="2019" name="Int. J. Syst. Evol. Microbiol.">
        <title>The Global Catalogue of Microorganisms (GCM) 10K type strain sequencing project: providing services to taxonomists for standard genome sequencing and annotation.</title>
        <authorList>
            <consortium name="The Broad Institute Genomics Platform"/>
            <consortium name="The Broad Institute Genome Sequencing Center for Infectious Disease"/>
            <person name="Wu L."/>
            <person name="Ma J."/>
        </authorList>
    </citation>
    <scope>NUCLEOTIDE SEQUENCE [LARGE SCALE GENOMIC DNA]</scope>
    <source>
        <strain evidence="9">CCUG 56752</strain>
    </source>
</reference>
<comment type="caution">
    <text evidence="8">The sequence shown here is derived from an EMBL/GenBank/DDBJ whole genome shotgun (WGS) entry which is preliminary data.</text>
</comment>
<evidence type="ECO:0000259" key="7">
    <source>
        <dbReference type="Pfam" id="PF01292"/>
    </source>
</evidence>
<feature type="transmembrane region" description="Helical" evidence="6">
    <location>
        <begin position="73"/>
        <end position="95"/>
    </location>
</feature>
<evidence type="ECO:0000313" key="8">
    <source>
        <dbReference type="EMBL" id="MFD0932875.1"/>
    </source>
</evidence>
<evidence type="ECO:0000256" key="6">
    <source>
        <dbReference type="SAM" id="Phobius"/>
    </source>
</evidence>
<evidence type="ECO:0000256" key="2">
    <source>
        <dbReference type="ARBA" id="ARBA00022475"/>
    </source>
</evidence>
<dbReference type="InterPro" id="IPR051542">
    <property type="entry name" value="Hydrogenase_cytochrome"/>
</dbReference>
<feature type="transmembrane region" description="Helical" evidence="6">
    <location>
        <begin position="12"/>
        <end position="33"/>
    </location>
</feature>
<dbReference type="InterPro" id="IPR016174">
    <property type="entry name" value="Di-haem_cyt_TM"/>
</dbReference>
<dbReference type="Gene3D" id="1.20.950.20">
    <property type="entry name" value="Transmembrane di-heme cytochromes, Chain C"/>
    <property type="match status" value="2"/>
</dbReference>
<keyword evidence="2" id="KW-1003">Cell membrane</keyword>